<dbReference type="Proteomes" id="UP000198287">
    <property type="component" value="Unassembled WGS sequence"/>
</dbReference>
<keyword evidence="1" id="KW-1133">Transmembrane helix</keyword>
<organism evidence="2 3">
    <name type="scientific">Folsomia candida</name>
    <name type="common">Springtail</name>
    <dbReference type="NCBI Taxonomy" id="158441"/>
    <lineage>
        <taxon>Eukaryota</taxon>
        <taxon>Metazoa</taxon>
        <taxon>Ecdysozoa</taxon>
        <taxon>Arthropoda</taxon>
        <taxon>Hexapoda</taxon>
        <taxon>Collembola</taxon>
        <taxon>Entomobryomorpha</taxon>
        <taxon>Isotomoidea</taxon>
        <taxon>Isotomidae</taxon>
        <taxon>Proisotominae</taxon>
        <taxon>Folsomia</taxon>
    </lineage>
</organism>
<feature type="transmembrane region" description="Helical" evidence="1">
    <location>
        <begin position="20"/>
        <end position="40"/>
    </location>
</feature>
<evidence type="ECO:0000313" key="2">
    <source>
        <dbReference type="EMBL" id="OXA38689.1"/>
    </source>
</evidence>
<feature type="transmembrane region" description="Helical" evidence="1">
    <location>
        <begin position="211"/>
        <end position="236"/>
    </location>
</feature>
<accession>A0A226D0E8</accession>
<dbReference type="EMBL" id="LNIX01000044">
    <property type="protein sequence ID" value="OXA38689.1"/>
    <property type="molecule type" value="Genomic_DNA"/>
</dbReference>
<keyword evidence="1" id="KW-0472">Membrane</keyword>
<keyword evidence="3" id="KW-1185">Reference proteome</keyword>
<reference evidence="2 3" key="1">
    <citation type="submission" date="2015-12" db="EMBL/GenBank/DDBJ databases">
        <title>The genome of Folsomia candida.</title>
        <authorList>
            <person name="Faddeeva A."/>
            <person name="Derks M.F."/>
            <person name="Anvar Y."/>
            <person name="Smit S."/>
            <person name="Van Straalen N."/>
            <person name="Roelofs D."/>
        </authorList>
    </citation>
    <scope>NUCLEOTIDE SEQUENCE [LARGE SCALE GENOMIC DNA]</scope>
    <source>
        <strain evidence="2 3">VU population</strain>
        <tissue evidence="2">Whole body</tissue>
    </source>
</reference>
<proteinExistence type="predicted"/>
<comment type="caution">
    <text evidence="2">The sequence shown here is derived from an EMBL/GenBank/DDBJ whole genome shotgun (WGS) entry which is preliminary data.</text>
</comment>
<sequence length="341" mass="37997">MIETPIRYKVRHESLSNHPVPLTVFALFTIFLPVSSMYHITRPNLDITTKASITLFGSILPIGISMTVTKNPREIRVYQKIVKAIVILLGLVASLVSPILLILINIIEPERAPFIGSLIQAGSRMEYVLGHTVAIIGQGWIYYWLASGLCMAIFNIFTVSVFSMLVCLVKIRSWTKSTISKFLPAAILSKQLRKYNELRIISSQISASFRAMFLTCLVLLFADANILSTFISISYLRDGNLLNNLGHLFFFLISLETYLATLCLGTLSGKVSKVSIQFLQNLEKRGGAESGHDHFLQAKIRACAPIKIHFGDNFFTILTPLVIIGVCVKWTVKLLLIKTGC</sequence>
<gene>
    <name evidence="2" type="ORF">Fcan01_26519</name>
</gene>
<protein>
    <submittedName>
        <fullName evidence="2">Uncharacterized protein</fullName>
    </submittedName>
</protein>
<feature type="transmembrane region" description="Helical" evidence="1">
    <location>
        <begin position="81"/>
        <end position="106"/>
    </location>
</feature>
<name>A0A226D0E8_FOLCA</name>
<feature type="transmembrane region" description="Helical" evidence="1">
    <location>
        <begin position="127"/>
        <end position="145"/>
    </location>
</feature>
<keyword evidence="1" id="KW-0812">Transmembrane</keyword>
<feature type="transmembrane region" description="Helical" evidence="1">
    <location>
        <begin position="52"/>
        <end position="69"/>
    </location>
</feature>
<evidence type="ECO:0000313" key="3">
    <source>
        <dbReference type="Proteomes" id="UP000198287"/>
    </source>
</evidence>
<evidence type="ECO:0000256" key="1">
    <source>
        <dbReference type="SAM" id="Phobius"/>
    </source>
</evidence>
<dbReference type="AlphaFoldDB" id="A0A226D0E8"/>
<feature type="transmembrane region" description="Helical" evidence="1">
    <location>
        <begin position="151"/>
        <end position="171"/>
    </location>
</feature>
<feature type="transmembrane region" description="Helical" evidence="1">
    <location>
        <begin position="248"/>
        <end position="267"/>
    </location>
</feature>